<dbReference type="EMBL" id="JAUIQD010000007">
    <property type="protein sequence ID" value="KAK3344541.1"/>
    <property type="molecule type" value="Genomic_DNA"/>
</dbReference>
<dbReference type="SUPFAM" id="SSF57701">
    <property type="entry name" value="Zn2/Cys6 DNA-binding domain"/>
    <property type="match status" value="1"/>
</dbReference>
<evidence type="ECO:0000313" key="4">
    <source>
        <dbReference type="EMBL" id="KAK3344541.1"/>
    </source>
</evidence>
<dbReference type="AlphaFoldDB" id="A0AAJ0HA18"/>
<organism evidence="4 5">
    <name type="scientific">Lasiosphaeria hispida</name>
    <dbReference type="NCBI Taxonomy" id="260671"/>
    <lineage>
        <taxon>Eukaryota</taxon>
        <taxon>Fungi</taxon>
        <taxon>Dikarya</taxon>
        <taxon>Ascomycota</taxon>
        <taxon>Pezizomycotina</taxon>
        <taxon>Sordariomycetes</taxon>
        <taxon>Sordariomycetidae</taxon>
        <taxon>Sordariales</taxon>
        <taxon>Lasiosphaeriaceae</taxon>
        <taxon>Lasiosphaeria</taxon>
    </lineage>
</organism>
<dbReference type="CDD" id="cd00067">
    <property type="entry name" value="GAL4"/>
    <property type="match status" value="1"/>
</dbReference>
<feature type="region of interest" description="Disordered" evidence="2">
    <location>
        <begin position="53"/>
        <end position="83"/>
    </location>
</feature>
<feature type="compositionally biased region" description="Low complexity" evidence="2">
    <location>
        <begin position="61"/>
        <end position="75"/>
    </location>
</feature>
<name>A0AAJ0HA18_9PEZI</name>
<gene>
    <name evidence="4" type="ORF">B0T25DRAFT_557293</name>
</gene>
<reference evidence="4" key="2">
    <citation type="submission" date="2023-06" db="EMBL/GenBank/DDBJ databases">
        <authorList>
            <consortium name="Lawrence Berkeley National Laboratory"/>
            <person name="Haridas S."/>
            <person name="Hensen N."/>
            <person name="Bonometti L."/>
            <person name="Westerberg I."/>
            <person name="Brannstrom I.O."/>
            <person name="Guillou S."/>
            <person name="Cros-Aarteil S."/>
            <person name="Calhoun S."/>
            <person name="Kuo A."/>
            <person name="Mondo S."/>
            <person name="Pangilinan J."/>
            <person name="Riley R."/>
            <person name="Labutti K."/>
            <person name="Andreopoulos B."/>
            <person name="Lipzen A."/>
            <person name="Chen C."/>
            <person name="Yanf M."/>
            <person name="Daum C."/>
            <person name="Ng V."/>
            <person name="Clum A."/>
            <person name="Steindorff A."/>
            <person name="Ohm R."/>
            <person name="Martin F."/>
            <person name="Silar P."/>
            <person name="Natvig D."/>
            <person name="Lalanne C."/>
            <person name="Gautier V."/>
            <person name="Ament-Velasquez S.L."/>
            <person name="Kruys A."/>
            <person name="Hutchinson M.I."/>
            <person name="Powell A.J."/>
            <person name="Barry K."/>
            <person name="Miller A.N."/>
            <person name="Grigoriev I.V."/>
            <person name="Debuchy R."/>
            <person name="Gladieux P."/>
            <person name="Thoren M.H."/>
            <person name="Johannesson H."/>
        </authorList>
    </citation>
    <scope>NUCLEOTIDE SEQUENCE</scope>
    <source>
        <strain evidence="4">CBS 955.72</strain>
    </source>
</reference>
<dbReference type="Pfam" id="PF00172">
    <property type="entry name" value="Zn_clus"/>
    <property type="match status" value="1"/>
</dbReference>
<dbReference type="Proteomes" id="UP001275084">
    <property type="component" value="Unassembled WGS sequence"/>
</dbReference>
<dbReference type="PANTHER" id="PTHR38111:SF11">
    <property type="entry name" value="TRANSCRIPTION FACTOR DOMAIN-CONTAINING PROTEIN-RELATED"/>
    <property type="match status" value="1"/>
</dbReference>
<dbReference type="SMART" id="SM00066">
    <property type="entry name" value="GAL4"/>
    <property type="match status" value="1"/>
</dbReference>
<dbReference type="Gene3D" id="4.10.240.10">
    <property type="entry name" value="Zn(2)-C6 fungal-type DNA-binding domain"/>
    <property type="match status" value="1"/>
</dbReference>
<dbReference type="GO" id="GO:0000981">
    <property type="term" value="F:DNA-binding transcription factor activity, RNA polymerase II-specific"/>
    <property type="evidence" value="ECO:0007669"/>
    <property type="project" value="InterPro"/>
</dbReference>
<proteinExistence type="predicted"/>
<keyword evidence="1" id="KW-0539">Nucleus</keyword>
<evidence type="ECO:0000313" key="5">
    <source>
        <dbReference type="Proteomes" id="UP001275084"/>
    </source>
</evidence>
<accession>A0AAJ0HA18</accession>
<feature type="domain" description="Zn(2)-C6 fungal-type" evidence="3">
    <location>
        <begin position="9"/>
        <end position="37"/>
    </location>
</feature>
<sequence>MPGVPSSRGCDACRQQKKKCDQLTPLCSRCARLGIPCIGSGERRYKFMAALDRNSQPTPPAAQAGSSSAVGSESSMQLTTRAPSNQATLDASHFISALQVTDVCFDLRIYGPFFTELPCRLGKNRALDASVRALTTSFPSVHTHQYTPHMYKAYGEALGCLRTSLDDPETAGSVETLCAVYLIMICQGWIGRGGDFYPSHGEAIAHMLNTAVAGQNWQGEFEAEVANTLLFIVLLESLGNHKIKLDPRLWAASDPPPIARPSRPRSYEAANIECLQIPALAAIAGFTRDVQGNLPAIRSTHEVLRSDLAKAKALLSAVSALEPPLRARQIQARRQTAYGTLLLLGLMANWALSMFGVGDPGALELEKVTLIDEVMELAEQASQFRPLAASAMPVFVMAAKAMTDDADRLARLEELLVLYRTDFPVSNWSTKDWPLDSLSC</sequence>
<dbReference type="PANTHER" id="PTHR38111">
    <property type="entry name" value="ZN(2)-C6 FUNGAL-TYPE DOMAIN-CONTAINING PROTEIN-RELATED"/>
    <property type="match status" value="1"/>
</dbReference>
<dbReference type="PROSITE" id="PS50048">
    <property type="entry name" value="ZN2_CY6_FUNGAL_2"/>
    <property type="match status" value="1"/>
</dbReference>
<dbReference type="InterPro" id="IPR001138">
    <property type="entry name" value="Zn2Cys6_DnaBD"/>
</dbReference>
<evidence type="ECO:0000259" key="3">
    <source>
        <dbReference type="PROSITE" id="PS50048"/>
    </source>
</evidence>
<protein>
    <recommendedName>
        <fullName evidence="3">Zn(2)-C6 fungal-type domain-containing protein</fullName>
    </recommendedName>
</protein>
<dbReference type="InterPro" id="IPR036864">
    <property type="entry name" value="Zn2-C6_fun-type_DNA-bd_sf"/>
</dbReference>
<dbReference type="PROSITE" id="PS00463">
    <property type="entry name" value="ZN2_CY6_FUNGAL_1"/>
    <property type="match status" value="1"/>
</dbReference>
<dbReference type="InterPro" id="IPR053178">
    <property type="entry name" value="Osmoadaptation_assoc"/>
</dbReference>
<dbReference type="GO" id="GO:0008270">
    <property type="term" value="F:zinc ion binding"/>
    <property type="evidence" value="ECO:0007669"/>
    <property type="project" value="InterPro"/>
</dbReference>
<keyword evidence="5" id="KW-1185">Reference proteome</keyword>
<comment type="caution">
    <text evidence="4">The sequence shown here is derived from an EMBL/GenBank/DDBJ whole genome shotgun (WGS) entry which is preliminary data.</text>
</comment>
<reference evidence="4" key="1">
    <citation type="journal article" date="2023" name="Mol. Phylogenet. Evol.">
        <title>Genome-scale phylogeny and comparative genomics of the fungal order Sordariales.</title>
        <authorList>
            <person name="Hensen N."/>
            <person name="Bonometti L."/>
            <person name="Westerberg I."/>
            <person name="Brannstrom I.O."/>
            <person name="Guillou S."/>
            <person name="Cros-Aarteil S."/>
            <person name="Calhoun S."/>
            <person name="Haridas S."/>
            <person name="Kuo A."/>
            <person name="Mondo S."/>
            <person name="Pangilinan J."/>
            <person name="Riley R."/>
            <person name="LaButti K."/>
            <person name="Andreopoulos B."/>
            <person name="Lipzen A."/>
            <person name="Chen C."/>
            <person name="Yan M."/>
            <person name="Daum C."/>
            <person name="Ng V."/>
            <person name="Clum A."/>
            <person name="Steindorff A."/>
            <person name="Ohm R.A."/>
            <person name="Martin F."/>
            <person name="Silar P."/>
            <person name="Natvig D.O."/>
            <person name="Lalanne C."/>
            <person name="Gautier V."/>
            <person name="Ament-Velasquez S.L."/>
            <person name="Kruys A."/>
            <person name="Hutchinson M.I."/>
            <person name="Powell A.J."/>
            <person name="Barry K."/>
            <person name="Miller A.N."/>
            <person name="Grigoriev I.V."/>
            <person name="Debuchy R."/>
            <person name="Gladieux P."/>
            <person name="Hiltunen Thoren M."/>
            <person name="Johannesson H."/>
        </authorList>
    </citation>
    <scope>NUCLEOTIDE SEQUENCE</scope>
    <source>
        <strain evidence="4">CBS 955.72</strain>
    </source>
</reference>
<evidence type="ECO:0000256" key="2">
    <source>
        <dbReference type="SAM" id="MobiDB-lite"/>
    </source>
</evidence>
<evidence type="ECO:0000256" key="1">
    <source>
        <dbReference type="ARBA" id="ARBA00023242"/>
    </source>
</evidence>